<dbReference type="AlphaFoldDB" id="A0A501XFW2"/>
<evidence type="ECO:0000313" key="2">
    <source>
        <dbReference type="EMBL" id="TPE59217.1"/>
    </source>
</evidence>
<keyword evidence="3" id="KW-1185">Reference proteome</keyword>
<reference evidence="2 3" key="1">
    <citation type="submission" date="2019-06" db="EMBL/GenBank/DDBJ databases">
        <authorList>
            <person name="Lee I."/>
            <person name="Jang G.I."/>
            <person name="Hwang C.Y."/>
        </authorList>
    </citation>
    <scope>NUCLEOTIDE SEQUENCE [LARGE SCALE GENOMIC DNA]</scope>
    <source>
        <strain evidence="2 3">PAMC 28131</strain>
    </source>
</reference>
<gene>
    <name evidence="2" type="ORF">FJQ54_14230</name>
</gene>
<dbReference type="Gene3D" id="6.10.250.2410">
    <property type="match status" value="1"/>
</dbReference>
<evidence type="ECO:0000256" key="1">
    <source>
        <dbReference type="ARBA" id="ARBA00044777"/>
    </source>
</evidence>
<comment type="caution">
    <text evidence="2">The sequence shown here is derived from an EMBL/GenBank/DDBJ whole genome shotgun (WGS) entry which is preliminary data.</text>
</comment>
<dbReference type="RefSeq" id="WP_140929088.1">
    <property type="nucleotide sequence ID" value="NZ_VFSU01000031.1"/>
</dbReference>
<organism evidence="2 3">
    <name type="scientific">Sandaracinobacter neustonicus</name>
    <dbReference type="NCBI Taxonomy" id="1715348"/>
    <lineage>
        <taxon>Bacteria</taxon>
        <taxon>Pseudomonadati</taxon>
        <taxon>Pseudomonadota</taxon>
        <taxon>Alphaproteobacteria</taxon>
        <taxon>Sphingomonadales</taxon>
        <taxon>Sphingosinicellaceae</taxon>
        <taxon>Sandaracinobacter</taxon>
    </lineage>
</organism>
<dbReference type="EMBL" id="VFSU01000031">
    <property type="protein sequence ID" value="TPE59217.1"/>
    <property type="molecule type" value="Genomic_DNA"/>
</dbReference>
<dbReference type="OrthoDB" id="9793741at2"/>
<evidence type="ECO:0000313" key="3">
    <source>
        <dbReference type="Proteomes" id="UP000319897"/>
    </source>
</evidence>
<accession>A0A501XFW2</accession>
<sequence length="257" mass="28957">MNQPFAEDPPRTPPLPETLIVSFESWEGPLDLLLNLARHQKIDLAKIPILPLVEQYLAFIQKARALKLEIAADYLVMAAWLAYLKSALLLPREEQPDPDPNLLAERLRWRLQRLEAMRDAADRLMQRDLLGRDVFARGKPEGLRTVRQSQWDATLYDLLQAYGALNQRPKPGPWTPHNRGAICTLEDALQRLSSLIGTALDWTELAKFLPTTEDRQLARSTLASSFVAALELTRTGQAELTQSGAFGPLMLRMRSAG</sequence>
<name>A0A501XFW2_9SPHN</name>
<protein>
    <recommendedName>
        <fullName evidence="1">Segregation and condensation protein A</fullName>
    </recommendedName>
</protein>
<dbReference type="Proteomes" id="UP000319897">
    <property type="component" value="Unassembled WGS sequence"/>
</dbReference>
<proteinExistence type="predicted"/>
<dbReference type="PANTHER" id="PTHR33969">
    <property type="entry name" value="SEGREGATION AND CONDENSATION PROTEIN A"/>
    <property type="match status" value="1"/>
</dbReference>
<dbReference type="PANTHER" id="PTHR33969:SF2">
    <property type="entry name" value="SEGREGATION AND CONDENSATION PROTEIN A"/>
    <property type="match status" value="1"/>
</dbReference>
<dbReference type="Pfam" id="PF02616">
    <property type="entry name" value="SMC_ScpA"/>
    <property type="match status" value="1"/>
</dbReference>
<dbReference type="InterPro" id="IPR003768">
    <property type="entry name" value="ScpA"/>
</dbReference>